<keyword evidence="3" id="KW-1185">Reference proteome</keyword>
<sequence>MTEVLSRDILLHARERGVTLTTAESCTGGMVSAAITDVAGSSDIFHRGFVTYSNAAKQEMLGVRSETLEVHGAVSEEVAREMAEGARKAAEADLAVAISGIAGPGGSEHKPEGRVCFALANSTETITETKDFGALGRGNVRAAATHHALELLRSALSDD</sequence>
<dbReference type="SUPFAM" id="SSF142433">
    <property type="entry name" value="CinA-like"/>
    <property type="match status" value="1"/>
</dbReference>
<protein>
    <submittedName>
        <fullName evidence="2">Nicotinamide-nucleotide amidase</fullName>
    </submittedName>
</protein>
<dbReference type="InterPro" id="IPR036653">
    <property type="entry name" value="CinA-like_C"/>
</dbReference>
<dbReference type="InterPro" id="IPR008136">
    <property type="entry name" value="CinA_C"/>
</dbReference>
<evidence type="ECO:0000313" key="3">
    <source>
        <dbReference type="Proteomes" id="UP000198994"/>
    </source>
</evidence>
<evidence type="ECO:0000259" key="1">
    <source>
        <dbReference type="Pfam" id="PF02464"/>
    </source>
</evidence>
<organism evidence="2 3">
    <name type="scientific">Salipiger thiooxidans</name>
    <dbReference type="NCBI Taxonomy" id="282683"/>
    <lineage>
        <taxon>Bacteria</taxon>
        <taxon>Pseudomonadati</taxon>
        <taxon>Pseudomonadota</taxon>
        <taxon>Alphaproteobacteria</taxon>
        <taxon>Rhodobacterales</taxon>
        <taxon>Roseobacteraceae</taxon>
        <taxon>Salipiger</taxon>
    </lineage>
</organism>
<dbReference type="RefSeq" id="WP_008885766.1">
    <property type="nucleotide sequence ID" value="NZ_FNAV01000010.1"/>
</dbReference>
<accession>A0A1G7HCJ7</accession>
<evidence type="ECO:0000313" key="2">
    <source>
        <dbReference type="EMBL" id="SDE98086.1"/>
    </source>
</evidence>
<feature type="domain" description="CinA C-terminal" evidence="1">
    <location>
        <begin position="5"/>
        <end position="155"/>
    </location>
</feature>
<dbReference type="AlphaFoldDB" id="A0A1G7HCJ7"/>
<proteinExistence type="predicted"/>
<dbReference type="NCBIfam" id="TIGR00199">
    <property type="entry name" value="PncC_domain"/>
    <property type="match status" value="1"/>
</dbReference>
<reference evidence="3" key="1">
    <citation type="submission" date="2016-10" db="EMBL/GenBank/DDBJ databases">
        <authorList>
            <person name="Varghese N."/>
            <person name="Submissions S."/>
        </authorList>
    </citation>
    <scope>NUCLEOTIDE SEQUENCE [LARGE SCALE GENOMIC DNA]</scope>
    <source>
        <strain evidence="3">DSM 10146</strain>
    </source>
</reference>
<dbReference type="EMBL" id="FNAV01000010">
    <property type="protein sequence ID" value="SDE98086.1"/>
    <property type="molecule type" value="Genomic_DNA"/>
</dbReference>
<dbReference type="Proteomes" id="UP000198994">
    <property type="component" value="Unassembled WGS sequence"/>
</dbReference>
<dbReference type="Pfam" id="PF02464">
    <property type="entry name" value="CinA"/>
    <property type="match status" value="1"/>
</dbReference>
<dbReference type="OrthoDB" id="9801454at2"/>
<gene>
    <name evidence="2" type="ORF">SAMN04488105_110214</name>
</gene>
<dbReference type="STRING" id="282683.SAMN04488105_110214"/>
<dbReference type="Gene3D" id="3.90.950.20">
    <property type="entry name" value="CinA-like"/>
    <property type="match status" value="1"/>
</dbReference>
<name>A0A1G7HCJ7_9RHOB</name>